<name>A0A6A4H7D5_9AGAR</name>
<protein>
    <submittedName>
        <fullName evidence="1">Uncharacterized protein</fullName>
    </submittedName>
</protein>
<dbReference type="AlphaFoldDB" id="A0A6A4H7D5"/>
<proteinExistence type="predicted"/>
<gene>
    <name evidence="1" type="ORF">BT96DRAFT_1050396</name>
</gene>
<evidence type="ECO:0000313" key="1">
    <source>
        <dbReference type="EMBL" id="KAE9393716.1"/>
    </source>
</evidence>
<reference evidence="1" key="1">
    <citation type="journal article" date="2019" name="Environ. Microbiol.">
        <title>Fungal ecological strategies reflected in gene transcription - a case study of two litter decomposers.</title>
        <authorList>
            <person name="Barbi F."/>
            <person name="Kohler A."/>
            <person name="Barry K."/>
            <person name="Baskaran P."/>
            <person name="Daum C."/>
            <person name="Fauchery L."/>
            <person name="Ihrmark K."/>
            <person name="Kuo A."/>
            <person name="LaButti K."/>
            <person name="Lipzen A."/>
            <person name="Morin E."/>
            <person name="Grigoriev I.V."/>
            <person name="Henrissat B."/>
            <person name="Lindahl B."/>
            <person name="Martin F."/>
        </authorList>
    </citation>
    <scope>NUCLEOTIDE SEQUENCE</scope>
    <source>
        <strain evidence="1">JB14</strain>
    </source>
</reference>
<organism evidence="1 2">
    <name type="scientific">Gymnopus androsaceus JB14</name>
    <dbReference type="NCBI Taxonomy" id="1447944"/>
    <lineage>
        <taxon>Eukaryota</taxon>
        <taxon>Fungi</taxon>
        <taxon>Dikarya</taxon>
        <taxon>Basidiomycota</taxon>
        <taxon>Agaricomycotina</taxon>
        <taxon>Agaricomycetes</taxon>
        <taxon>Agaricomycetidae</taxon>
        <taxon>Agaricales</taxon>
        <taxon>Marasmiineae</taxon>
        <taxon>Omphalotaceae</taxon>
        <taxon>Gymnopus</taxon>
    </lineage>
</organism>
<dbReference type="Proteomes" id="UP000799118">
    <property type="component" value="Unassembled WGS sequence"/>
</dbReference>
<keyword evidence="2" id="KW-1185">Reference proteome</keyword>
<sequence length="110" mass="11880">MAQECMHAFDEIGFNNLSGGATQVIGRTGKKMQYQQRGANQEMTTVLVTICADGTSIPPAQIFKGKGIALHGSGTILSTLWLAIQKKDGLTTKLVWNLPNTQMTREKANG</sequence>
<evidence type="ECO:0000313" key="2">
    <source>
        <dbReference type="Proteomes" id="UP000799118"/>
    </source>
</evidence>
<dbReference type="EMBL" id="ML769566">
    <property type="protein sequence ID" value="KAE9393716.1"/>
    <property type="molecule type" value="Genomic_DNA"/>
</dbReference>
<accession>A0A6A4H7D5</accession>
<dbReference type="OrthoDB" id="2917041at2759"/>